<keyword evidence="2" id="KW-1185">Reference proteome</keyword>
<dbReference type="Proteomes" id="UP000292346">
    <property type="component" value="Unassembled WGS sequence"/>
</dbReference>
<evidence type="ECO:0000313" key="1">
    <source>
        <dbReference type="EMBL" id="TCC07906.1"/>
    </source>
</evidence>
<dbReference type="Gene3D" id="3.40.50.1820">
    <property type="entry name" value="alpha/beta hydrolase"/>
    <property type="match status" value="1"/>
</dbReference>
<dbReference type="EMBL" id="SJJZ01000002">
    <property type="protein sequence ID" value="TCC07906.1"/>
    <property type="molecule type" value="Genomic_DNA"/>
</dbReference>
<dbReference type="GO" id="GO:0016787">
    <property type="term" value="F:hydrolase activity"/>
    <property type="evidence" value="ECO:0007669"/>
    <property type="project" value="UniProtKB-KW"/>
</dbReference>
<dbReference type="InterPro" id="IPR010662">
    <property type="entry name" value="RBBP9/YdeN"/>
</dbReference>
<name>A0A4V2LZE8_9ACTN</name>
<keyword evidence="1" id="KW-0378">Hydrolase</keyword>
<gene>
    <name evidence="1" type="ORF">E0H45_18370</name>
</gene>
<dbReference type="OrthoDB" id="9804993at2"/>
<evidence type="ECO:0000313" key="2">
    <source>
        <dbReference type="Proteomes" id="UP000292346"/>
    </source>
</evidence>
<organism evidence="1 2">
    <name type="scientific">Kribbella soli</name>
    <dbReference type="NCBI Taxonomy" id="1124743"/>
    <lineage>
        <taxon>Bacteria</taxon>
        <taxon>Bacillati</taxon>
        <taxon>Actinomycetota</taxon>
        <taxon>Actinomycetes</taxon>
        <taxon>Propionibacteriales</taxon>
        <taxon>Kribbellaceae</taxon>
        <taxon>Kribbella</taxon>
    </lineage>
</organism>
<dbReference type="Pfam" id="PF06821">
    <property type="entry name" value="Ser_hydrolase"/>
    <property type="match status" value="1"/>
</dbReference>
<dbReference type="AlphaFoldDB" id="A0A4V2LZE8"/>
<accession>A0A4V2LZE8</accession>
<proteinExistence type="predicted"/>
<dbReference type="SUPFAM" id="SSF53474">
    <property type="entry name" value="alpha/beta-Hydrolases"/>
    <property type="match status" value="1"/>
</dbReference>
<protein>
    <submittedName>
        <fullName evidence="1">Serine hydrolase family protein</fullName>
    </submittedName>
</protein>
<reference evidence="1 2" key="1">
    <citation type="submission" date="2019-02" db="EMBL/GenBank/DDBJ databases">
        <title>Kribbella capetownensis sp. nov. and Kribbella speibonae sp. nov., isolated from soil.</title>
        <authorList>
            <person name="Curtis S.M."/>
            <person name="Norton I."/>
            <person name="Everest G.J."/>
            <person name="Meyers P.R."/>
        </authorList>
    </citation>
    <scope>NUCLEOTIDE SEQUENCE [LARGE SCALE GENOMIC DNA]</scope>
    <source>
        <strain evidence="1 2">KCTC 29219</strain>
    </source>
</reference>
<dbReference type="InterPro" id="IPR029058">
    <property type="entry name" value="AB_hydrolase_fold"/>
</dbReference>
<comment type="caution">
    <text evidence="1">The sequence shown here is derived from an EMBL/GenBank/DDBJ whole genome shotgun (WGS) entry which is preliminary data.</text>
</comment>
<dbReference type="RefSeq" id="WP_131338828.1">
    <property type="nucleotide sequence ID" value="NZ_SJJZ01000002.1"/>
</dbReference>
<sequence length="192" mass="20238">MTAFVILPGIDGSDGAHWQSRWEQAWGDRAVRIVPASWSEPELDDWVTAVQRAYDDARGRDDDVVLVAHSLGCWAAAAWLAAGGSATAALLVAPPDTQLPTFPSERAGTFQAVPTQPLPCPSLLVASTDDPYCTAARATTFAAAWKADCHLVDGAGHLNSASNLADWPTGRDLLDELLALSGPMHGDGAHTP</sequence>